<comment type="caution">
    <text evidence="1">The sequence shown here is derived from an EMBL/GenBank/DDBJ whole genome shotgun (WGS) entry which is preliminary data.</text>
</comment>
<dbReference type="EMBL" id="BONY01000010">
    <property type="protein sequence ID" value="GIH03969.1"/>
    <property type="molecule type" value="Genomic_DNA"/>
</dbReference>
<name>A0A8J3VDX4_9ACTN</name>
<organism evidence="1 2">
    <name type="scientific">Rhizocola hellebori</name>
    <dbReference type="NCBI Taxonomy" id="1392758"/>
    <lineage>
        <taxon>Bacteria</taxon>
        <taxon>Bacillati</taxon>
        <taxon>Actinomycetota</taxon>
        <taxon>Actinomycetes</taxon>
        <taxon>Micromonosporales</taxon>
        <taxon>Micromonosporaceae</taxon>
        <taxon>Rhizocola</taxon>
    </lineage>
</organism>
<dbReference type="AlphaFoldDB" id="A0A8J3VDX4"/>
<evidence type="ECO:0000313" key="1">
    <source>
        <dbReference type="EMBL" id="GIH03969.1"/>
    </source>
</evidence>
<dbReference type="Proteomes" id="UP000612899">
    <property type="component" value="Unassembled WGS sequence"/>
</dbReference>
<accession>A0A8J3VDX4</accession>
<reference evidence="1" key="1">
    <citation type="submission" date="2021-01" db="EMBL/GenBank/DDBJ databases">
        <title>Whole genome shotgun sequence of Rhizocola hellebori NBRC 109834.</title>
        <authorList>
            <person name="Komaki H."/>
            <person name="Tamura T."/>
        </authorList>
    </citation>
    <scope>NUCLEOTIDE SEQUENCE</scope>
    <source>
        <strain evidence="1">NBRC 109834</strain>
    </source>
</reference>
<protein>
    <submittedName>
        <fullName evidence="1">Uncharacterized protein</fullName>
    </submittedName>
</protein>
<gene>
    <name evidence="1" type="ORF">Rhe02_20360</name>
</gene>
<proteinExistence type="predicted"/>
<sequence>MGFWHDGRVNEGHLERLARESGIADLVDVLAQRLAPADLTSLLLEVYRRRAAGLTPAKVLEAFESSRFAGVAVVDAAAMSAFDAGWLSLLAQLGFDGLELSPVSPLGTVAAVSTVDQNKVLTTSRNSEVLADSTNVLALEAASRRRALLRRDPRSRELVRLCASHRLVRGQLFHGPGMLPHFRLMALTTAGRAEDSFGFEVRALREHVLAHLRLLEAATGQGLAIDAVAVSLTDLTGGARQPLLQREVVAPLADEFPAVTFEFDDSRQAGRGYYRDACFFIHATTPQRQRFLLTDGGLTDWTAQLLNNRKERLAISGLGTERLISQFRAP</sequence>
<evidence type="ECO:0000313" key="2">
    <source>
        <dbReference type="Proteomes" id="UP000612899"/>
    </source>
</evidence>
<keyword evidence="2" id="KW-1185">Reference proteome</keyword>